<dbReference type="AlphaFoldDB" id="A0AAW8JCY6"/>
<evidence type="ECO:0000313" key="4">
    <source>
        <dbReference type="Proteomes" id="UP001243844"/>
    </source>
</evidence>
<dbReference type="SUPFAM" id="SSF57884">
    <property type="entry name" value="Ada DNA repair protein, N-terminal domain (N-Ada 10)"/>
    <property type="match status" value="1"/>
</dbReference>
<dbReference type="RefSeq" id="WP_308975462.1">
    <property type="nucleotide sequence ID" value="NZ_JAVIDL010000011.1"/>
</dbReference>
<dbReference type="GO" id="GO:0006355">
    <property type="term" value="P:regulation of DNA-templated transcription"/>
    <property type="evidence" value="ECO:0007669"/>
    <property type="project" value="InterPro"/>
</dbReference>
<protein>
    <submittedName>
        <fullName evidence="3">Ada metal-binding domain-containing protein</fullName>
    </submittedName>
</protein>
<dbReference type="EMBL" id="JAVIDL010000011">
    <property type="protein sequence ID" value="MDQ8935544.1"/>
    <property type="molecule type" value="Genomic_DNA"/>
</dbReference>
<dbReference type="GO" id="GO:0003677">
    <property type="term" value="F:DNA binding"/>
    <property type="evidence" value="ECO:0007669"/>
    <property type="project" value="InterPro"/>
</dbReference>
<name>A0AAW8JCY6_9GAMM</name>
<dbReference type="Proteomes" id="UP001243844">
    <property type="component" value="Unassembled WGS sequence"/>
</dbReference>
<dbReference type="GO" id="GO:0008270">
    <property type="term" value="F:zinc ion binding"/>
    <property type="evidence" value="ECO:0007669"/>
    <property type="project" value="InterPro"/>
</dbReference>
<feature type="domain" description="Ada DNA repair metal-binding" evidence="2">
    <location>
        <begin position="22"/>
        <end position="68"/>
    </location>
</feature>
<evidence type="ECO:0000259" key="2">
    <source>
        <dbReference type="Pfam" id="PF02805"/>
    </source>
</evidence>
<reference evidence="3" key="1">
    <citation type="submission" date="2023-08" db="EMBL/GenBank/DDBJ databases">
        <title>Emergence of clinically-relevant ST2 carbapenem-resistant Acinetobacter baumannii strains in hospital sewages in Zhejiang, East of China.</title>
        <authorList>
            <person name="Kaichao C."/>
            <person name="Zhang R."/>
        </authorList>
    </citation>
    <scope>NUCLEOTIDE SEQUENCE</scope>
    <source>
        <strain evidence="3">M-RB-37</strain>
    </source>
</reference>
<dbReference type="Pfam" id="PF02805">
    <property type="entry name" value="Ada_Zn_binding"/>
    <property type="match status" value="1"/>
</dbReference>
<accession>A0AAW8JCY6</accession>
<proteinExistence type="predicted"/>
<keyword evidence="1" id="KW-0010">Activator</keyword>
<organism evidence="3 4">
    <name type="scientific">Acinetobacter rudis</name>
    <dbReference type="NCBI Taxonomy" id="632955"/>
    <lineage>
        <taxon>Bacteria</taxon>
        <taxon>Pseudomonadati</taxon>
        <taxon>Pseudomonadota</taxon>
        <taxon>Gammaproteobacteria</taxon>
        <taxon>Moraxellales</taxon>
        <taxon>Moraxellaceae</taxon>
        <taxon>Acinetobacter</taxon>
    </lineage>
</organism>
<dbReference type="Gene3D" id="3.40.10.10">
    <property type="entry name" value="DNA Methylphosphotriester Repair Domain"/>
    <property type="match status" value="1"/>
</dbReference>
<dbReference type="InterPro" id="IPR004026">
    <property type="entry name" value="Ada_DNA_repair_Zn-bd"/>
</dbReference>
<evidence type="ECO:0000313" key="3">
    <source>
        <dbReference type="EMBL" id="MDQ8935544.1"/>
    </source>
</evidence>
<dbReference type="InterPro" id="IPR035451">
    <property type="entry name" value="Ada-like_dom_sf"/>
</dbReference>
<evidence type="ECO:0000256" key="1">
    <source>
        <dbReference type="ARBA" id="ARBA00023159"/>
    </source>
</evidence>
<dbReference type="GO" id="GO:0006281">
    <property type="term" value="P:DNA repair"/>
    <property type="evidence" value="ECO:0007669"/>
    <property type="project" value="InterPro"/>
</dbReference>
<dbReference type="GO" id="GO:0008168">
    <property type="term" value="F:methyltransferase activity"/>
    <property type="evidence" value="ECO:0007669"/>
    <property type="project" value="InterPro"/>
</dbReference>
<gene>
    <name evidence="3" type="ORF">RFH47_07365</name>
</gene>
<comment type="caution">
    <text evidence="3">The sequence shown here is derived from an EMBL/GenBank/DDBJ whole genome shotgun (WGS) entry which is preliminary data.</text>
</comment>
<sequence length="81" mass="9558">MIEHDILTDQEFRLLFRQGKILFAGNQRLGIYGLLHCSSGKRMKRKNRVFFKNETEALSLGYRPCGHCMRHAYRNWKNGSI</sequence>